<feature type="transmembrane region" description="Helical" evidence="2">
    <location>
        <begin position="65"/>
        <end position="85"/>
    </location>
</feature>
<gene>
    <name evidence="4" type="ORF">AKG95_01350</name>
</gene>
<keyword evidence="2" id="KW-0812">Transmembrane</keyword>
<dbReference type="RefSeq" id="WP_071075113.1">
    <property type="nucleotide sequence ID" value="NZ_LFKP01000001.1"/>
</dbReference>
<evidence type="ECO:0000259" key="3">
    <source>
        <dbReference type="Pfam" id="PF04892"/>
    </source>
</evidence>
<dbReference type="Proteomes" id="UP000179840">
    <property type="component" value="Unassembled WGS sequence"/>
</dbReference>
<evidence type="ECO:0000256" key="2">
    <source>
        <dbReference type="SAM" id="Phobius"/>
    </source>
</evidence>
<feature type="transmembrane region" description="Helical" evidence="2">
    <location>
        <begin position="92"/>
        <end position="109"/>
    </location>
</feature>
<feature type="transmembrane region" description="Helical" evidence="2">
    <location>
        <begin position="351"/>
        <end position="373"/>
    </location>
</feature>
<proteinExistence type="predicted"/>
<evidence type="ECO:0000313" key="4">
    <source>
        <dbReference type="EMBL" id="OHV99140.1"/>
    </source>
</evidence>
<feature type="transmembrane region" description="Helical" evidence="2">
    <location>
        <begin position="228"/>
        <end position="251"/>
    </location>
</feature>
<reference evidence="4 5" key="1">
    <citation type="submission" date="2015-06" db="EMBL/GenBank/DDBJ databases">
        <title>Draft genome sequencing of a biphenyl-degrading bacterium, Janthinobacterium lividum MEG1.</title>
        <authorList>
            <person name="Shimodaira J."/>
            <person name="Hatta T."/>
        </authorList>
    </citation>
    <scope>NUCLEOTIDE SEQUENCE [LARGE SCALE GENOMIC DNA]</scope>
    <source>
        <strain evidence="4 5">MEG1</strain>
    </source>
</reference>
<feature type="transmembrane region" description="Helical" evidence="2">
    <location>
        <begin position="27"/>
        <end position="45"/>
    </location>
</feature>
<protein>
    <submittedName>
        <fullName evidence="4">Membrane protein</fullName>
    </submittedName>
</protein>
<evidence type="ECO:0000256" key="1">
    <source>
        <dbReference type="SAM" id="MobiDB-lite"/>
    </source>
</evidence>
<feature type="transmembrane region" description="Helical" evidence="2">
    <location>
        <begin position="286"/>
        <end position="311"/>
    </location>
</feature>
<sequence length="395" mass="43436">MTDPAASASPPAPLPPARSSPVSRATLLAYVFLIVYASWFPFTGWHSNGLSPLTFLENTRMPRYWTGFDVGINVVGYIPLGALIVYSLFPRITGFFAVIVASLCGMLISGSMEAVQTYLPSRVSSNLDFYTNSAGCLIGSIIGALTARKLLDHSHLYRVRQRWFAQHASQGLVLLALWPLAQIYPQGYLFGLGQLLPILSDWASSLMGMEIDLAAYLRPDVILTVEQYWLSETIITACGMTGAVLTLLCLLRRAAPRATLMLILIAAALIVRSMASALLFSPENAFVWITPGAQGGFLIGLIMLGGLAFAPHVAQRRIAAATLLLSLVMVNTTPINPYFMSTLQGWVQGKFLNFNGAAQFLALLWPFMALWFLCLPSHRLNRQEDVQRQRREDHP</sequence>
<feature type="domain" description="VanZ-like" evidence="3">
    <location>
        <begin position="28"/>
        <end position="142"/>
    </location>
</feature>
<dbReference type="AlphaFoldDB" id="A0A1S1UFJ8"/>
<evidence type="ECO:0000313" key="5">
    <source>
        <dbReference type="Proteomes" id="UP000179840"/>
    </source>
</evidence>
<comment type="caution">
    <text evidence="4">The sequence shown here is derived from an EMBL/GenBank/DDBJ whole genome shotgun (WGS) entry which is preliminary data.</text>
</comment>
<feature type="transmembrane region" description="Helical" evidence="2">
    <location>
        <begin position="258"/>
        <end position="280"/>
    </location>
</feature>
<organism evidence="4 5">
    <name type="scientific">Janthinobacterium lividum</name>
    <dbReference type="NCBI Taxonomy" id="29581"/>
    <lineage>
        <taxon>Bacteria</taxon>
        <taxon>Pseudomonadati</taxon>
        <taxon>Pseudomonadota</taxon>
        <taxon>Betaproteobacteria</taxon>
        <taxon>Burkholderiales</taxon>
        <taxon>Oxalobacteraceae</taxon>
        <taxon>Janthinobacterium</taxon>
    </lineage>
</organism>
<name>A0A1S1UFJ8_9BURK</name>
<feature type="region of interest" description="Disordered" evidence="1">
    <location>
        <begin position="1"/>
        <end position="20"/>
    </location>
</feature>
<dbReference type="InterPro" id="IPR006976">
    <property type="entry name" value="VanZ-like"/>
</dbReference>
<dbReference type="EMBL" id="LFKP01000001">
    <property type="protein sequence ID" value="OHV99140.1"/>
    <property type="molecule type" value="Genomic_DNA"/>
</dbReference>
<feature type="transmembrane region" description="Helical" evidence="2">
    <location>
        <begin position="129"/>
        <end position="151"/>
    </location>
</feature>
<keyword evidence="2" id="KW-0472">Membrane</keyword>
<accession>A0A1S1UFJ8</accession>
<keyword evidence="2" id="KW-1133">Transmembrane helix</keyword>
<feature type="transmembrane region" description="Helical" evidence="2">
    <location>
        <begin position="318"/>
        <end position="339"/>
    </location>
</feature>
<dbReference type="Pfam" id="PF04892">
    <property type="entry name" value="VanZ"/>
    <property type="match status" value="1"/>
</dbReference>